<name>A0A6J1Q3V4_9HYME</name>
<evidence type="ECO:0000256" key="9">
    <source>
        <dbReference type="ARBA" id="ARBA00023136"/>
    </source>
</evidence>
<evidence type="ECO:0000256" key="11">
    <source>
        <dbReference type="RuleBase" id="RU365008"/>
    </source>
</evidence>
<evidence type="ECO:0000256" key="10">
    <source>
        <dbReference type="ARBA" id="ARBA00023228"/>
    </source>
</evidence>
<dbReference type="GO" id="GO:0030670">
    <property type="term" value="C:phagocytic vesicle membrane"/>
    <property type="evidence" value="ECO:0007669"/>
    <property type="project" value="TreeGrafter"/>
</dbReference>
<dbReference type="Pfam" id="PF09788">
    <property type="entry name" value="Tmemb_55A"/>
    <property type="match status" value="1"/>
</dbReference>
<protein>
    <recommendedName>
        <fullName evidence="4 11">Phosphatidylinositol-4,5-bisphosphate 4-phosphatase</fullName>
        <ecNumber evidence="4 11">3.1.3.78</ecNumber>
    </recommendedName>
</protein>
<dbReference type="GO" id="GO:0005765">
    <property type="term" value="C:lysosomal membrane"/>
    <property type="evidence" value="ECO:0007669"/>
    <property type="project" value="UniProtKB-SubCell"/>
</dbReference>
<dbReference type="InterPro" id="IPR019178">
    <property type="entry name" value="PtdIns-P2-Ptase"/>
</dbReference>
<evidence type="ECO:0000256" key="8">
    <source>
        <dbReference type="ARBA" id="ARBA00022989"/>
    </source>
</evidence>
<evidence type="ECO:0000256" key="4">
    <source>
        <dbReference type="ARBA" id="ARBA00012936"/>
    </source>
</evidence>
<dbReference type="GO" id="GO:0046856">
    <property type="term" value="P:phosphatidylinositol dephosphorylation"/>
    <property type="evidence" value="ECO:0007669"/>
    <property type="project" value="InterPro"/>
</dbReference>
<evidence type="ECO:0000313" key="13">
    <source>
        <dbReference type="RefSeq" id="XP_024875615.1"/>
    </source>
</evidence>
<dbReference type="GeneID" id="112457004"/>
<dbReference type="GO" id="GO:0031902">
    <property type="term" value="C:late endosome membrane"/>
    <property type="evidence" value="ECO:0007669"/>
    <property type="project" value="UniProtKB-SubCell"/>
</dbReference>
<keyword evidence="5 11" id="KW-0812">Transmembrane</keyword>
<evidence type="ECO:0000256" key="2">
    <source>
        <dbReference type="ARBA" id="ARBA00004107"/>
    </source>
</evidence>
<proteinExistence type="predicted"/>
<accession>A0A6J1Q3V4</accession>
<dbReference type="GO" id="GO:0005886">
    <property type="term" value="C:plasma membrane"/>
    <property type="evidence" value="ECO:0007669"/>
    <property type="project" value="TreeGrafter"/>
</dbReference>
<evidence type="ECO:0000256" key="6">
    <source>
        <dbReference type="ARBA" id="ARBA00022753"/>
    </source>
</evidence>
<evidence type="ECO:0000256" key="5">
    <source>
        <dbReference type="ARBA" id="ARBA00022692"/>
    </source>
</evidence>
<organism evidence="12 13">
    <name type="scientific">Temnothorax curvispinosus</name>
    <dbReference type="NCBI Taxonomy" id="300111"/>
    <lineage>
        <taxon>Eukaryota</taxon>
        <taxon>Metazoa</taxon>
        <taxon>Ecdysozoa</taxon>
        <taxon>Arthropoda</taxon>
        <taxon>Hexapoda</taxon>
        <taxon>Insecta</taxon>
        <taxon>Pterygota</taxon>
        <taxon>Neoptera</taxon>
        <taxon>Endopterygota</taxon>
        <taxon>Hymenoptera</taxon>
        <taxon>Apocrita</taxon>
        <taxon>Aculeata</taxon>
        <taxon>Formicoidea</taxon>
        <taxon>Formicidae</taxon>
        <taxon>Myrmicinae</taxon>
        <taxon>Temnothorax</taxon>
    </lineage>
</organism>
<dbReference type="PANTHER" id="PTHR21014">
    <property type="entry name" value="PHOSPHATIDYLINOSITOL-4,5-BISPHOSPHATE 4-PHOSPHATASE"/>
    <property type="match status" value="1"/>
</dbReference>
<keyword evidence="10 11" id="KW-0458">Lysosome</keyword>
<sequence length="103" mass="11525">MAALPIRNAPPVIKYQPIRSDMCWVECAHCHYKFWYSKTCNDVVQCPHCRKISFAGSSARKRGILLIIIGIIAFVVGITATKQTAEMTNIMAEVDFYWGSPGS</sequence>
<keyword evidence="7 11" id="KW-0378">Hydrolase</keyword>
<evidence type="ECO:0000256" key="1">
    <source>
        <dbReference type="ARBA" id="ARBA00001261"/>
    </source>
</evidence>
<comment type="catalytic activity">
    <reaction evidence="1 11">
        <text>a 1,2-diacyl-sn-glycero-3-phospho-(1D-myo-inositol-4,5-bisphosphate) + H2O = a 1,2-diacyl-sn-glycero-3-phospho-(1D-myo-inositol-5-phosphate) + phosphate</text>
        <dbReference type="Rhea" id="RHEA:25674"/>
        <dbReference type="ChEBI" id="CHEBI:15377"/>
        <dbReference type="ChEBI" id="CHEBI:43474"/>
        <dbReference type="ChEBI" id="CHEBI:57795"/>
        <dbReference type="ChEBI" id="CHEBI:58456"/>
        <dbReference type="EC" id="3.1.3.78"/>
    </reaction>
</comment>
<keyword evidence="8 11" id="KW-1133">Transmembrane helix</keyword>
<dbReference type="RefSeq" id="XP_024875615.1">
    <property type="nucleotide sequence ID" value="XM_025019847.1"/>
</dbReference>
<evidence type="ECO:0000313" key="12">
    <source>
        <dbReference type="Proteomes" id="UP000504618"/>
    </source>
</evidence>
<comment type="function">
    <text evidence="11">Catalyzes the hydrolysis of phosphatidylinositol-4,5-bisphosphate (PtdIns-4,5-P2) to phosphatidylinositol-4-phosphate (PtdIns-4-P).</text>
</comment>
<dbReference type="Proteomes" id="UP000504618">
    <property type="component" value="Unplaced"/>
</dbReference>
<evidence type="ECO:0000256" key="7">
    <source>
        <dbReference type="ARBA" id="ARBA00022801"/>
    </source>
</evidence>
<dbReference type="EC" id="3.1.3.78" evidence="4 11"/>
<keyword evidence="6 11" id="KW-0967">Endosome</keyword>
<dbReference type="AlphaFoldDB" id="A0A6J1Q3V4"/>
<keyword evidence="12" id="KW-1185">Reference proteome</keyword>
<evidence type="ECO:0000256" key="3">
    <source>
        <dbReference type="ARBA" id="ARBA00004155"/>
    </source>
</evidence>
<dbReference type="PANTHER" id="PTHR21014:SF6">
    <property type="entry name" value="PHOSPHATIDYLINOSITOL-4,5-BISPHOSPHATE 4-PHOSPHATASE"/>
    <property type="match status" value="1"/>
</dbReference>
<comment type="subcellular location">
    <subcellularLocation>
        <location evidence="2 11">Late endosome membrane</location>
        <topology evidence="2 11">Multi-pass membrane protein</topology>
    </subcellularLocation>
    <subcellularLocation>
        <location evidence="3 11">Lysosome membrane</location>
        <topology evidence="3 11">Multi-pass membrane protein</topology>
    </subcellularLocation>
</comment>
<reference evidence="13" key="1">
    <citation type="submission" date="2025-08" db="UniProtKB">
        <authorList>
            <consortium name="RefSeq"/>
        </authorList>
    </citation>
    <scope>IDENTIFICATION</scope>
    <source>
        <tissue evidence="13">Whole body</tissue>
    </source>
</reference>
<dbReference type="GO" id="GO:0034597">
    <property type="term" value="F:phosphatidylinositol-4,5-bisphosphate 4-phosphatase activity"/>
    <property type="evidence" value="ECO:0007669"/>
    <property type="project" value="UniProtKB-EC"/>
</dbReference>
<keyword evidence="9 11" id="KW-0472">Membrane</keyword>
<gene>
    <name evidence="13" type="primary">LOC112457004</name>
</gene>
<feature type="transmembrane region" description="Helical" evidence="11">
    <location>
        <begin position="63"/>
        <end position="81"/>
    </location>
</feature>